<sequence>ISLANIYMAMQLKLSSNTFLLTVLLPVSKFVHKNKRMRGILQDWLVHHFLNVMLTPLKLAAQNSIMLSDPIGHRHYCFTVLTSYITD</sequence>
<dbReference type="Pfam" id="PF18759">
    <property type="entry name" value="Plavaka"/>
    <property type="match status" value="1"/>
</dbReference>
<dbReference type="Proteomes" id="UP000719766">
    <property type="component" value="Unassembled WGS sequence"/>
</dbReference>
<dbReference type="OrthoDB" id="2418900at2759"/>
<reference evidence="1" key="1">
    <citation type="journal article" date="2020" name="New Phytol.">
        <title>Comparative genomics reveals dynamic genome evolution in host specialist ectomycorrhizal fungi.</title>
        <authorList>
            <person name="Lofgren L.A."/>
            <person name="Nguyen N.H."/>
            <person name="Vilgalys R."/>
            <person name="Ruytinx J."/>
            <person name="Liao H.L."/>
            <person name="Branco S."/>
            <person name="Kuo A."/>
            <person name="LaButti K."/>
            <person name="Lipzen A."/>
            <person name="Andreopoulos W."/>
            <person name="Pangilinan J."/>
            <person name="Riley R."/>
            <person name="Hundley H."/>
            <person name="Na H."/>
            <person name="Barry K."/>
            <person name="Grigoriev I.V."/>
            <person name="Stajich J.E."/>
            <person name="Kennedy P.G."/>
        </authorList>
    </citation>
    <scope>NUCLEOTIDE SEQUENCE</scope>
    <source>
        <strain evidence="1">S12</strain>
    </source>
</reference>
<keyword evidence="2" id="KW-1185">Reference proteome</keyword>
<evidence type="ECO:0000313" key="1">
    <source>
        <dbReference type="EMBL" id="KAG1792585.1"/>
    </source>
</evidence>
<dbReference type="AlphaFoldDB" id="A0A9P7APP0"/>
<dbReference type="GeneID" id="64590393"/>
<protein>
    <submittedName>
        <fullName evidence="1">Uncharacterized protein</fullName>
    </submittedName>
</protein>
<feature type="non-terminal residue" evidence="1">
    <location>
        <position position="1"/>
    </location>
</feature>
<comment type="caution">
    <text evidence="1">The sequence shown here is derived from an EMBL/GenBank/DDBJ whole genome shotgun (WGS) entry which is preliminary data.</text>
</comment>
<gene>
    <name evidence="1" type="ORF">HD556DRAFT_1213757</name>
</gene>
<feature type="non-terminal residue" evidence="1">
    <location>
        <position position="87"/>
    </location>
</feature>
<accession>A0A9P7APP0</accession>
<name>A0A9P7APP0_9AGAM</name>
<proteinExistence type="predicted"/>
<dbReference type="RefSeq" id="XP_041159164.1">
    <property type="nucleotide sequence ID" value="XM_041296629.1"/>
</dbReference>
<evidence type="ECO:0000313" key="2">
    <source>
        <dbReference type="Proteomes" id="UP000719766"/>
    </source>
</evidence>
<dbReference type="InterPro" id="IPR041078">
    <property type="entry name" value="Plavaka"/>
</dbReference>
<organism evidence="1 2">
    <name type="scientific">Suillus plorans</name>
    <dbReference type="NCBI Taxonomy" id="116603"/>
    <lineage>
        <taxon>Eukaryota</taxon>
        <taxon>Fungi</taxon>
        <taxon>Dikarya</taxon>
        <taxon>Basidiomycota</taxon>
        <taxon>Agaricomycotina</taxon>
        <taxon>Agaricomycetes</taxon>
        <taxon>Agaricomycetidae</taxon>
        <taxon>Boletales</taxon>
        <taxon>Suillineae</taxon>
        <taxon>Suillaceae</taxon>
        <taxon>Suillus</taxon>
    </lineage>
</organism>
<dbReference type="EMBL" id="JABBWE010000035">
    <property type="protein sequence ID" value="KAG1792585.1"/>
    <property type="molecule type" value="Genomic_DNA"/>
</dbReference>